<sequence>MNKTDAAYQKCINPDCAAEFDCSSAIGGFKCP</sequence>
<dbReference type="AlphaFoldDB" id="X1FWI1"/>
<organism evidence="1">
    <name type="scientific">marine sediment metagenome</name>
    <dbReference type="NCBI Taxonomy" id="412755"/>
    <lineage>
        <taxon>unclassified sequences</taxon>
        <taxon>metagenomes</taxon>
        <taxon>ecological metagenomes</taxon>
    </lineage>
</organism>
<protein>
    <submittedName>
        <fullName evidence="1">Uncharacterized protein</fullName>
    </submittedName>
</protein>
<proteinExistence type="predicted"/>
<gene>
    <name evidence="1" type="ORF">S03H2_39512</name>
</gene>
<feature type="non-terminal residue" evidence="1">
    <location>
        <position position="32"/>
    </location>
</feature>
<accession>X1FWI1</accession>
<comment type="caution">
    <text evidence="1">The sequence shown here is derived from an EMBL/GenBank/DDBJ whole genome shotgun (WGS) entry which is preliminary data.</text>
</comment>
<name>X1FWI1_9ZZZZ</name>
<dbReference type="EMBL" id="BARU01024437">
    <property type="protein sequence ID" value="GAH49377.1"/>
    <property type="molecule type" value="Genomic_DNA"/>
</dbReference>
<reference evidence="1" key="1">
    <citation type="journal article" date="2014" name="Front. Microbiol.">
        <title>High frequency of phylogenetically diverse reductive dehalogenase-homologous genes in deep subseafloor sedimentary metagenomes.</title>
        <authorList>
            <person name="Kawai M."/>
            <person name="Futagami T."/>
            <person name="Toyoda A."/>
            <person name="Takaki Y."/>
            <person name="Nishi S."/>
            <person name="Hori S."/>
            <person name="Arai W."/>
            <person name="Tsubouchi T."/>
            <person name="Morono Y."/>
            <person name="Uchiyama I."/>
            <person name="Ito T."/>
            <person name="Fujiyama A."/>
            <person name="Inagaki F."/>
            <person name="Takami H."/>
        </authorList>
    </citation>
    <scope>NUCLEOTIDE SEQUENCE</scope>
    <source>
        <strain evidence="1">Expedition CK06-06</strain>
    </source>
</reference>
<evidence type="ECO:0000313" key="1">
    <source>
        <dbReference type="EMBL" id="GAH49377.1"/>
    </source>
</evidence>